<dbReference type="EMBL" id="AP026560">
    <property type="protein sequence ID" value="BDP41447.1"/>
    <property type="molecule type" value="Genomic_DNA"/>
</dbReference>
<protein>
    <recommendedName>
        <fullName evidence="3">Shikimate dehydrogenase</fullName>
    </recommendedName>
</protein>
<sequence>MSTPPDAPLALIGYSPAAARALRTAGLIAVGVPDENLGAVMGACRTLRFSGALVHESREVATAGVVDPDASARRAGRVDAAAFTAGGAQGTYALADALTDAVEASGYAARGAGALLLGSGGELARALPLMRLGFTSVGIAADSVPDAERFVRDLPAGLRAFPVSRFDPALASLAERADLIVLTGGTLPPGLLQPYHTLADLTGRVTPGASGAATLNLGLLPSLRLARQLLHATGQRYRPEDLTELAGGLA</sequence>
<evidence type="ECO:0008006" key="3">
    <source>
        <dbReference type="Google" id="ProtNLM"/>
    </source>
</evidence>
<reference evidence="1" key="1">
    <citation type="submission" date="2022-07" db="EMBL/GenBank/DDBJ databases">
        <title>Complete Genome Sequence of the Radioresistant Bacterium Deinococcus aetherius ST0316, Isolated from the Air Dust collected in Lower Stratosphere above Japan.</title>
        <authorList>
            <person name="Satoh K."/>
            <person name="Hagiwara K."/>
            <person name="Katsumata K."/>
            <person name="Kubo A."/>
            <person name="Yokobori S."/>
            <person name="Yamagishi A."/>
            <person name="Oono Y."/>
            <person name="Narumi I."/>
        </authorList>
    </citation>
    <scope>NUCLEOTIDE SEQUENCE</scope>
    <source>
        <strain evidence="1">ST0316</strain>
    </source>
</reference>
<gene>
    <name evidence="1" type="ORF">DAETH_14160</name>
</gene>
<evidence type="ECO:0000313" key="1">
    <source>
        <dbReference type="EMBL" id="BDP41447.1"/>
    </source>
</evidence>
<name>A0ABN6RDL0_9DEIO</name>
<proteinExistence type="predicted"/>
<evidence type="ECO:0000313" key="2">
    <source>
        <dbReference type="Proteomes" id="UP001064971"/>
    </source>
</evidence>
<organism evidence="1 2">
    <name type="scientific">Deinococcus aetherius</name>
    <dbReference type="NCBI Taxonomy" id="200252"/>
    <lineage>
        <taxon>Bacteria</taxon>
        <taxon>Thermotogati</taxon>
        <taxon>Deinococcota</taxon>
        <taxon>Deinococci</taxon>
        <taxon>Deinococcales</taxon>
        <taxon>Deinococcaceae</taxon>
        <taxon>Deinococcus</taxon>
    </lineage>
</organism>
<keyword evidence="2" id="KW-1185">Reference proteome</keyword>
<accession>A0ABN6RDL0</accession>
<dbReference type="RefSeq" id="WP_264777211.1">
    <property type="nucleotide sequence ID" value="NZ_AP026560.1"/>
</dbReference>
<dbReference type="Proteomes" id="UP001064971">
    <property type="component" value="Chromosome"/>
</dbReference>